<dbReference type="InterPro" id="IPR013780">
    <property type="entry name" value="Glyco_hydro_b"/>
</dbReference>
<organism evidence="9 10">
    <name type="scientific">Pseudoroseomonas cervicalis ATCC 49957</name>
    <dbReference type="NCBI Taxonomy" id="525371"/>
    <lineage>
        <taxon>Bacteria</taxon>
        <taxon>Pseudomonadati</taxon>
        <taxon>Pseudomonadota</taxon>
        <taxon>Alphaproteobacteria</taxon>
        <taxon>Acetobacterales</taxon>
        <taxon>Roseomonadaceae</taxon>
        <taxon>Roseomonas</taxon>
    </lineage>
</organism>
<keyword evidence="10" id="KW-1185">Reference proteome</keyword>
<dbReference type="Pfam" id="PF11896">
    <property type="entry name" value="GlgE_dom_N_S"/>
    <property type="match status" value="1"/>
</dbReference>
<evidence type="ECO:0000256" key="1">
    <source>
        <dbReference type="ARBA" id="ARBA00011738"/>
    </source>
</evidence>
<protein>
    <recommendedName>
        <fullName evidence="2">starch synthase (maltosyl-transferring)</fullName>
        <ecNumber evidence="2">2.4.99.16</ecNumber>
    </recommendedName>
</protein>
<dbReference type="PANTHER" id="PTHR47786:SF2">
    <property type="entry name" value="GLYCOSYL HYDROLASE FAMILY 13 CATALYTIC DOMAIN-CONTAINING PROTEIN"/>
    <property type="match status" value="1"/>
</dbReference>
<name>D5RRD0_9PROT</name>
<keyword evidence="4" id="KW-0808">Transferase</keyword>
<comment type="subunit">
    <text evidence="1">Homodimer.</text>
</comment>
<evidence type="ECO:0000256" key="5">
    <source>
        <dbReference type="ARBA" id="ARBA00023277"/>
    </source>
</evidence>
<evidence type="ECO:0000256" key="4">
    <source>
        <dbReference type="ARBA" id="ARBA00022679"/>
    </source>
</evidence>
<comment type="caution">
    <text evidence="9">The sequence shown here is derived from an EMBL/GenBank/DDBJ whole genome shotgun (WGS) entry which is preliminary data.</text>
</comment>
<dbReference type="HOGENOM" id="CLU_311145_0_0_5"/>
<dbReference type="Gene3D" id="2.60.40.1180">
    <property type="entry name" value="Golgi alpha-mannosidase II"/>
    <property type="match status" value="1"/>
</dbReference>
<dbReference type="RefSeq" id="WP_007002672.1">
    <property type="nucleotide sequence ID" value="NZ_GG770777.1"/>
</dbReference>
<dbReference type="EMBL" id="ADVL01000698">
    <property type="protein sequence ID" value="EFH10134.1"/>
    <property type="molecule type" value="Genomic_DNA"/>
</dbReference>
<dbReference type="GO" id="GO:0004553">
    <property type="term" value="F:hydrolase activity, hydrolyzing O-glycosyl compounds"/>
    <property type="evidence" value="ECO:0007669"/>
    <property type="project" value="InterPro"/>
</dbReference>
<feature type="non-terminal residue" evidence="9">
    <location>
        <position position="1"/>
    </location>
</feature>
<dbReference type="CDD" id="cd11344">
    <property type="entry name" value="AmyAc_GlgE_like"/>
    <property type="match status" value="1"/>
</dbReference>
<accession>D5RRD0</accession>
<dbReference type="InterPro" id="IPR017853">
    <property type="entry name" value="GH"/>
</dbReference>
<comment type="catalytic activity">
    <reaction evidence="6">
        <text>alpha-maltose 1-phosphate + [(1-&gt;4)-alpha-D-glucosyl](n) = [(1-&gt;4)-alpha-D-glucosyl](n+2) + phosphate</text>
        <dbReference type="Rhea" id="RHEA:42692"/>
        <dbReference type="Rhea" id="RHEA-COMP:9584"/>
        <dbReference type="Rhea" id="RHEA-COMP:10183"/>
        <dbReference type="ChEBI" id="CHEBI:15444"/>
        <dbReference type="ChEBI" id="CHEBI:43474"/>
        <dbReference type="ChEBI" id="CHEBI:63576"/>
        <dbReference type="EC" id="2.4.99.16"/>
    </reaction>
</comment>
<dbReference type="Pfam" id="PF21702">
    <property type="entry name" value="GLGE_C"/>
    <property type="match status" value="1"/>
</dbReference>
<dbReference type="Proteomes" id="UP000005324">
    <property type="component" value="Unassembled WGS sequence"/>
</dbReference>
<dbReference type="InterPro" id="IPR049171">
    <property type="entry name" value="GLGE_C"/>
</dbReference>
<evidence type="ECO:0000313" key="9">
    <source>
        <dbReference type="EMBL" id="EFH10134.1"/>
    </source>
</evidence>
<dbReference type="AlphaFoldDB" id="D5RRD0"/>
<dbReference type="SMART" id="SM00642">
    <property type="entry name" value="Aamy"/>
    <property type="match status" value="1"/>
</dbReference>
<evidence type="ECO:0000256" key="7">
    <source>
        <dbReference type="SAM" id="MobiDB-lite"/>
    </source>
</evidence>
<sequence>RAPGSDAAASLASPAPEALAQWWQARLAEWQQAGIAGFRVLDPAWGGGFWARQTAALPNACFLAWTPGVPAEALPRLREAGFALVASSLPWWDFGAGWWVEEAERLSGVAPLLMAPEAPFGQRLAARHSDRALAERAALRALRFAALSGSAWLMPMGFEYGALHRAGQGAQEAAHFSALRQSPRFDLTDAVREANAARRALPRLEGAPRLLSAPRAPVALLREGAEGRALVVANSSLSRPARLSAGQLTGLLPRPGRLPTDALKDGALRLGPGEVRCMTIEDVTPITLPDLPVEAALEAARIAIEAVRPAVDEGRFPVKRAVGQAVRVTADIFAEGHGKLAARLLWRAADEEAWHEVPMLPVVNDIWAASFVPERIGRHVYGVIAWVDHFEAFRDEIAKKHKAGVPIALERREGISQLEEALPRLSGAEAEELRALIARLGDASDGEAVALFTAPRTRELMTEADARPFLARSEALPLDVERREAGFASWYEIFPRSQSGSTERHGTFDDVIRALPRVRDMGFDVLYFPPIHPIGQKNRKGRNNSLKAEAGDPGSPYAIGSEAGGHDALHPELGTLEDFRRLVAAAREHGLELALDFAIQCSPDHPWLREHPEWFAWRPDGSIRYAENPPKKYEDIVNVEFYAEGAKPALWLALRDVVLFWVKEGVKLFRVDNPHTKPLPFWEWMIGEVRAKAPDAVFLSEAFTRPKVMYRLAKIGFSQSYTYFTWRNSAWEMREYLEELNRAPVADFFRPHFFVNTPDINPVFLQNSGRGGHLIRAGLAATLSGLWGVYNGFELCEARPVPGKEEYLDSEKYEIKVWDYDRPGNITAEITLLNRIRRQNPALHTHLGTTFLRSNHDGILTYVKATPEGENIVLVAVSMDPNQPLETHFELPQTALGLPPGAGLLAEDLIHGGEEAWHGTHRHVRLDPHSMPFAIWRIRAADKA</sequence>
<dbReference type="InterPro" id="IPR006047">
    <property type="entry name" value="GH13_cat_dom"/>
</dbReference>
<dbReference type="Gene3D" id="1.20.58.80">
    <property type="entry name" value="Phosphotransferase system, lactose/cellobiose-type IIA subunit"/>
    <property type="match status" value="1"/>
</dbReference>
<dbReference type="InterPro" id="IPR026585">
    <property type="entry name" value="GlgE"/>
</dbReference>
<feature type="region of interest" description="Disordered" evidence="7">
    <location>
        <begin position="537"/>
        <end position="564"/>
    </location>
</feature>
<feature type="domain" description="Glycosyl hydrolase family 13 catalytic" evidence="8">
    <location>
        <begin position="492"/>
        <end position="822"/>
    </location>
</feature>
<dbReference type="GO" id="GO:0005975">
    <property type="term" value="P:carbohydrate metabolic process"/>
    <property type="evidence" value="ECO:0007669"/>
    <property type="project" value="InterPro"/>
</dbReference>
<evidence type="ECO:0000256" key="6">
    <source>
        <dbReference type="ARBA" id="ARBA00048735"/>
    </source>
</evidence>
<gene>
    <name evidence="9" type="ORF">HMPREF0731_3642</name>
</gene>
<dbReference type="GO" id="GO:0016757">
    <property type="term" value="F:glycosyltransferase activity"/>
    <property type="evidence" value="ECO:0007669"/>
    <property type="project" value="UniProtKB-KW"/>
</dbReference>
<proteinExistence type="inferred from homology"/>
<dbReference type="SUPFAM" id="SSF51445">
    <property type="entry name" value="(Trans)glycosidases"/>
    <property type="match status" value="2"/>
</dbReference>
<evidence type="ECO:0000256" key="2">
    <source>
        <dbReference type="ARBA" id="ARBA00012603"/>
    </source>
</evidence>
<evidence type="ECO:0000313" key="10">
    <source>
        <dbReference type="Proteomes" id="UP000005324"/>
    </source>
</evidence>
<dbReference type="HAMAP" id="MF_02124">
    <property type="entry name" value="GlgE"/>
    <property type="match status" value="1"/>
</dbReference>
<keyword evidence="3" id="KW-0328">Glycosyltransferase</keyword>
<evidence type="ECO:0000256" key="3">
    <source>
        <dbReference type="ARBA" id="ARBA00022676"/>
    </source>
</evidence>
<dbReference type="Pfam" id="PF00128">
    <property type="entry name" value="Alpha-amylase"/>
    <property type="match status" value="1"/>
</dbReference>
<dbReference type="PANTHER" id="PTHR47786">
    <property type="entry name" value="ALPHA-1,4-GLUCAN:MALTOSE-1-PHOSPHATE MALTOSYLTRANSFERASE"/>
    <property type="match status" value="1"/>
</dbReference>
<dbReference type="InterPro" id="IPR013783">
    <property type="entry name" value="Ig-like_fold"/>
</dbReference>
<keyword evidence="5" id="KW-0119">Carbohydrate metabolism</keyword>
<dbReference type="EC" id="2.4.99.16" evidence="2"/>
<evidence type="ECO:0000259" key="8">
    <source>
        <dbReference type="SMART" id="SM00642"/>
    </source>
</evidence>
<dbReference type="Gene3D" id="3.20.20.80">
    <property type="entry name" value="Glycosidases"/>
    <property type="match status" value="2"/>
</dbReference>
<dbReference type="Gene3D" id="2.60.40.10">
    <property type="entry name" value="Immunoglobulins"/>
    <property type="match status" value="1"/>
</dbReference>
<reference evidence="9 10" key="1">
    <citation type="submission" date="2010-04" db="EMBL/GenBank/DDBJ databases">
        <authorList>
            <person name="Qin X."/>
            <person name="Bachman B."/>
            <person name="Battles P."/>
            <person name="Bell A."/>
            <person name="Bess C."/>
            <person name="Bickham C."/>
            <person name="Chaboub L."/>
            <person name="Chen D."/>
            <person name="Coyle M."/>
            <person name="Deiros D.R."/>
            <person name="Dinh H."/>
            <person name="Forbes L."/>
            <person name="Fowler G."/>
            <person name="Francisco L."/>
            <person name="Fu Q."/>
            <person name="Gubbala S."/>
            <person name="Hale W."/>
            <person name="Han Y."/>
            <person name="Hemphill L."/>
            <person name="Highlander S.K."/>
            <person name="Hirani K."/>
            <person name="Hogues M."/>
            <person name="Jackson L."/>
            <person name="Jakkamsetti A."/>
            <person name="Javaid M."/>
            <person name="Jiang H."/>
            <person name="Korchina V."/>
            <person name="Kovar C."/>
            <person name="Lara F."/>
            <person name="Lee S."/>
            <person name="Mata R."/>
            <person name="Mathew T."/>
            <person name="Moen C."/>
            <person name="Morales K."/>
            <person name="Munidasa M."/>
            <person name="Nazareth L."/>
            <person name="Ngo R."/>
            <person name="Nguyen L."/>
            <person name="Okwuonu G."/>
            <person name="Ongeri F."/>
            <person name="Patil S."/>
            <person name="Petrosino J."/>
            <person name="Pham C."/>
            <person name="Pham P."/>
            <person name="Pu L.-L."/>
            <person name="Puazo M."/>
            <person name="Raj R."/>
            <person name="Reid J."/>
            <person name="Rouhana J."/>
            <person name="Saada N."/>
            <person name="Shang Y."/>
            <person name="Simmons D."/>
            <person name="Thornton R."/>
            <person name="Warren J."/>
            <person name="Weissenberger G."/>
            <person name="Zhang J."/>
            <person name="Zhang L."/>
            <person name="Zhou C."/>
            <person name="Zhu D."/>
            <person name="Muzny D."/>
            <person name="Worley K."/>
            <person name="Gibbs R."/>
        </authorList>
    </citation>
    <scope>NUCLEOTIDE SEQUENCE [LARGE SCALE GENOMIC DNA]</scope>
    <source>
        <strain evidence="9 10">ATCC 49957</strain>
    </source>
</reference>
<dbReference type="OrthoDB" id="9805159at2"/>
<dbReference type="InterPro" id="IPR021828">
    <property type="entry name" value="GlgE_dom_N/S"/>
</dbReference>